<keyword evidence="2" id="KW-1185">Reference proteome</keyword>
<organism evidence="1">
    <name type="scientific">Amphimedon queenslandica</name>
    <name type="common">Sponge</name>
    <dbReference type="NCBI Taxonomy" id="400682"/>
    <lineage>
        <taxon>Eukaryota</taxon>
        <taxon>Metazoa</taxon>
        <taxon>Porifera</taxon>
        <taxon>Demospongiae</taxon>
        <taxon>Heteroscleromorpha</taxon>
        <taxon>Haplosclerida</taxon>
        <taxon>Niphatidae</taxon>
        <taxon>Amphimedon</taxon>
    </lineage>
</organism>
<reference evidence="1" key="2">
    <citation type="submission" date="2017-05" db="UniProtKB">
        <authorList>
            <consortium name="EnsemblMetazoa"/>
        </authorList>
    </citation>
    <scope>IDENTIFICATION</scope>
</reference>
<dbReference type="PANTHER" id="PTHR46947:SF1">
    <property type="entry name" value="WD REPEAT-CONTAINING PROTEIN 73"/>
    <property type="match status" value="1"/>
</dbReference>
<dbReference type="STRING" id="400682.A0A1X7VKT4"/>
<dbReference type="AlphaFoldDB" id="A0A1X7VKT4"/>
<gene>
    <name evidence="1" type="primary">109592790</name>
</gene>
<dbReference type="Proteomes" id="UP000007879">
    <property type="component" value="Unassembled WGS sequence"/>
</dbReference>
<protein>
    <recommendedName>
        <fullName evidence="3">WD repeat-containing protein 89</fullName>
    </recommendedName>
</protein>
<dbReference type="EnsemblMetazoa" id="XM_020008155.1">
    <property type="protein sequence ID" value="XP_019863714.1"/>
    <property type="gene ID" value="LOC109592790"/>
</dbReference>
<proteinExistence type="predicted"/>
<dbReference type="InParanoid" id="A0A1X7VKT4"/>
<dbReference type="SUPFAM" id="SSF50978">
    <property type="entry name" value="WD40 repeat-like"/>
    <property type="match status" value="1"/>
</dbReference>
<dbReference type="InterPro" id="IPR015943">
    <property type="entry name" value="WD40/YVTN_repeat-like_dom_sf"/>
</dbReference>
<accession>A0A1X7VKT4</accession>
<dbReference type="InterPro" id="IPR042795">
    <property type="entry name" value="Wdr73"/>
</dbReference>
<sequence length="363" mass="40943">MDDDDDWLISSLERYEQLFMYDLSTPVHLMYLASDKGVWVYGQTLANKRELSLLTLPTKITNKEITGGRDFKISAGAVIPFSINCIQEMSNQQAVLCNADKRSLHWWREDERSPDLLVEIASSIVPPLPHHKECETARSQCITHIDYWKSESNDQHLLLGSNSPPDDGHVQIYDVVSHSVSWETVLDKTKLHDALYFGSPHQIVLCSGNYGEILVVDTREPFSATPTRCSMDAETHDDYALSCTSNIIGTLSDAGSLRLYDSRSYEKPFYCCTMPTTFHSSQYLTLTISPYNDRLLGYSGLHPGIIIYDTTSMPPKAIFTHDGHEKEGAESVKVHGHIWHQSIPRLLISAGSDGGLHMWQYNE</sequence>
<dbReference type="PANTHER" id="PTHR46947">
    <property type="entry name" value="WD REPEAT-CONTAINING PROTEIN 73"/>
    <property type="match status" value="1"/>
</dbReference>
<evidence type="ECO:0000313" key="1">
    <source>
        <dbReference type="EnsemblMetazoa" id="Aqu2.1.40991_001"/>
    </source>
</evidence>
<dbReference type="InterPro" id="IPR036322">
    <property type="entry name" value="WD40_repeat_dom_sf"/>
</dbReference>
<dbReference type="GO" id="GO:0005829">
    <property type="term" value="C:cytosol"/>
    <property type="evidence" value="ECO:0007669"/>
    <property type="project" value="TreeGrafter"/>
</dbReference>
<name>A0A1X7VKT4_AMPQE</name>
<dbReference type="GO" id="GO:0031122">
    <property type="term" value="P:cytoplasmic microtubule organization"/>
    <property type="evidence" value="ECO:0007669"/>
    <property type="project" value="TreeGrafter"/>
</dbReference>
<dbReference type="Gene3D" id="2.130.10.10">
    <property type="entry name" value="YVTN repeat-like/Quinoprotein amine dehydrogenase"/>
    <property type="match status" value="1"/>
</dbReference>
<dbReference type="OrthoDB" id="9822052at2759"/>
<dbReference type="KEGG" id="aqu:109592790"/>
<reference evidence="2" key="1">
    <citation type="journal article" date="2010" name="Nature">
        <title>The Amphimedon queenslandica genome and the evolution of animal complexity.</title>
        <authorList>
            <person name="Srivastava M."/>
            <person name="Simakov O."/>
            <person name="Chapman J."/>
            <person name="Fahey B."/>
            <person name="Gauthier M.E."/>
            <person name="Mitros T."/>
            <person name="Richards G.S."/>
            <person name="Conaco C."/>
            <person name="Dacre M."/>
            <person name="Hellsten U."/>
            <person name="Larroux C."/>
            <person name="Putnam N.H."/>
            <person name="Stanke M."/>
            <person name="Adamska M."/>
            <person name="Darling A."/>
            <person name="Degnan S.M."/>
            <person name="Oakley T.H."/>
            <person name="Plachetzki D.C."/>
            <person name="Zhai Y."/>
            <person name="Adamski M."/>
            <person name="Calcino A."/>
            <person name="Cummins S.F."/>
            <person name="Goodstein D.M."/>
            <person name="Harris C."/>
            <person name="Jackson D.J."/>
            <person name="Leys S.P."/>
            <person name="Shu S."/>
            <person name="Woodcroft B.J."/>
            <person name="Vervoort M."/>
            <person name="Kosik K.S."/>
            <person name="Manning G."/>
            <person name="Degnan B.M."/>
            <person name="Rokhsar D.S."/>
        </authorList>
    </citation>
    <scope>NUCLEOTIDE SEQUENCE [LARGE SCALE GENOMIC DNA]</scope>
</reference>
<evidence type="ECO:0000313" key="2">
    <source>
        <dbReference type="Proteomes" id="UP000007879"/>
    </source>
</evidence>
<dbReference type="GO" id="GO:0000922">
    <property type="term" value="C:spindle pole"/>
    <property type="evidence" value="ECO:0007669"/>
    <property type="project" value="TreeGrafter"/>
</dbReference>
<dbReference type="EnsemblMetazoa" id="Aqu2.1.40991_001">
    <property type="protein sequence ID" value="Aqu2.1.40991_001"/>
    <property type="gene ID" value="Aqu2.1.40991"/>
</dbReference>
<evidence type="ECO:0008006" key="3">
    <source>
        <dbReference type="Google" id="ProtNLM"/>
    </source>
</evidence>